<keyword evidence="6" id="KW-0460">Magnesium</keyword>
<feature type="binding site" evidence="5">
    <location>
        <begin position="518"/>
        <end position="521"/>
    </location>
    <ligand>
        <name>GTP</name>
        <dbReference type="ChEBI" id="CHEBI:37565"/>
    </ligand>
</feature>
<comment type="caution">
    <text evidence="8">The sequence shown here is derived from an EMBL/GenBank/DDBJ whole genome shotgun (WGS) entry which is preliminary data.</text>
</comment>
<evidence type="ECO:0000256" key="7">
    <source>
        <dbReference type="SAM" id="MobiDB-lite"/>
    </source>
</evidence>
<dbReference type="PRINTS" id="PR00318">
    <property type="entry name" value="GPROTEINA"/>
</dbReference>
<evidence type="ECO:0000256" key="2">
    <source>
        <dbReference type="ARBA" id="ARBA00022741"/>
    </source>
</evidence>
<organism evidence="8 9">
    <name type="scientific">Mycena chlorophos</name>
    <name type="common">Agaric fungus</name>
    <name type="synonym">Agaricus chlorophos</name>
    <dbReference type="NCBI Taxonomy" id="658473"/>
    <lineage>
        <taxon>Eukaryota</taxon>
        <taxon>Fungi</taxon>
        <taxon>Dikarya</taxon>
        <taxon>Basidiomycota</taxon>
        <taxon>Agaricomycotina</taxon>
        <taxon>Agaricomycetes</taxon>
        <taxon>Agaricomycetidae</taxon>
        <taxon>Agaricales</taxon>
        <taxon>Marasmiineae</taxon>
        <taxon>Mycenaceae</taxon>
        <taxon>Mycena</taxon>
    </lineage>
</organism>
<dbReference type="GO" id="GO:0000750">
    <property type="term" value="P:pheromone-dependent signal transduction involved in conjugation with cellular fusion"/>
    <property type="evidence" value="ECO:0007669"/>
    <property type="project" value="TreeGrafter"/>
</dbReference>
<dbReference type="GO" id="GO:0031683">
    <property type="term" value="F:G-protein beta/gamma-subunit complex binding"/>
    <property type="evidence" value="ECO:0007669"/>
    <property type="project" value="InterPro"/>
</dbReference>
<dbReference type="AlphaFoldDB" id="A0A8H6TPT0"/>
<feature type="binding site" evidence="5">
    <location>
        <begin position="449"/>
        <end position="453"/>
    </location>
    <ligand>
        <name>GTP</name>
        <dbReference type="ChEBI" id="CHEBI:37565"/>
    </ligand>
</feature>
<feature type="region of interest" description="Disordered" evidence="7">
    <location>
        <begin position="309"/>
        <end position="344"/>
    </location>
</feature>
<dbReference type="SMART" id="SM00275">
    <property type="entry name" value="G_alpha"/>
    <property type="match status" value="1"/>
</dbReference>
<keyword evidence="1 6" id="KW-0479">Metal-binding</keyword>
<dbReference type="FunFam" id="3.40.50.300:FF:000692">
    <property type="entry name" value="Guanine nucleotide-binding protein subunit alpha"/>
    <property type="match status" value="1"/>
</dbReference>
<dbReference type="PROSITE" id="PS51882">
    <property type="entry name" value="G_ALPHA"/>
    <property type="match status" value="1"/>
</dbReference>
<keyword evidence="9" id="KW-1185">Reference proteome</keyword>
<keyword evidence="3 5" id="KW-0342">GTP-binding</keyword>
<feature type="region of interest" description="Disordered" evidence="7">
    <location>
        <begin position="1"/>
        <end position="20"/>
    </location>
</feature>
<gene>
    <name evidence="8" type="ORF">HMN09_00142000</name>
</gene>
<dbReference type="InterPro" id="IPR001019">
    <property type="entry name" value="Gprotein_alpha_su"/>
</dbReference>
<dbReference type="PANTHER" id="PTHR10218:SF242">
    <property type="entry name" value="GUANINE NUCLEOTIDE-BINDING PROTEIN ALPHA-1 SUBUNIT"/>
    <property type="match status" value="1"/>
</dbReference>
<dbReference type="GO" id="GO:0001664">
    <property type="term" value="F:G protein-coupled receptor binding"/>
    <property type="evidence" value="ECO:0007669"/>
    <property type="project" value="TreeGrafter"/>
</dbReference>
<dbReference type="SUPFAM" id="SSF47895">
    <property type="entry name" value="Transducin (alpha subunit), insertion domain"/>
    <property type="match status" value="1"/>
</dbReference>
<protein>
    <submittedName>
        <fullName evidence="8">Heterotrimeric G-protein alpha subunit 4</fullName>
    </submittedName>
</protein>
<evidence type="ECO:0000256" key="6">
    <source>
        <dbReference type="PIRSR" id="PIRSR601019-2"/>
    </source>
</evidence>
<dbReference type="CDD" id="cd00066">
    <property type="entry name" value="G-alpha"/>
    <property type="match status" value="1"/>
</dbReference>
<dbReference type="SUPFAM" id="SSF52540">
    <property type="entry name" value="P-loop containing nucleoside triphosphate hydrolases"/>
    <property type="match status" value="1"/>
</dbReference>
<name>A0A8H6TPT0_MYCCL</name>
<feature type="compositionally biased region" description="Low complexity" evidence="7">
    <location>
        <begin position="581"/>
        <end position="598"/>
    </location>
</feature>
<dbReference type="GO" id="GO:0003924">
    <property type="term" value="F:GTPase activity"/>
    <property type="evidence" value="ECO:0007669"/>
    <property type="project" value="InterPro"/>
</dbReference>
<keyword evidence="2 5" id="KW-0547">Nucleotide-binding</keyword>
<dbReference type="OrthoDB" id="5817230at2759"/>
<dbReference type="Proteomes" id="UP000613580">
    <property type="component" value="Unassembled WGS sequence"/>
</dbReference>
<sequence>MVTNARTLSRSRPNNAADSSVSSETMSLDLAWLCCLRNRAAAEPWIGDFNCTESSEKYLIALDPLPYGFPFNLELIRRKFPVSDNRKRERRIDFAVEIEFRARKDVREPMPVRTHAPALPFPSQNKGARVALEGSTDDCANTATMGACFSQEAAEGAGVTEVDRALHRAAEKELRIAKNRMAHQAKVLLLGAGESGKSTIQKQMRLIHNVPFSDQETEHFRQLVFDNLGRGILAVIEALPDMGLELIPGRGEDEEGGGPRTSVAGSDAAYSPGCVYPESDPEGRGGFVKGWAPGECGGEEIAKVWRERQAEARAARSGPSSSFDDSDSPRMGLDDAQCDDDKGVTPDRLAADVALIENTPDLRAGQPFPLAYLGAVLRLWDEPIVREAWTRANEVALPENLPYLISSIPRLFSSSYVPTSSDILRTRARTIGITETAFKVGTEELLMVDVGGQKTERRKWIHSFSDVTSVLFLVSLSGYDQCLVEDRGANQMEDAMTIWDSICHSMWFRRTSLILFLNKDDLYQKKIHGGKSPIKNYFPDYDADPLSATAGREYFKRRFGRIAHKASTMASARAGTAGSAPAAGSASLGGATSPLAAATEKERERDDMKKRSLYTHVTNATDTEMVRLVMAAVEDMILRANLQGAAMI</sequence>
<feature type="binding site" evidence="5">
    <location>
        <begin position="424"/>
        <end position="430"/>
    </location>
    <ligand>
        <name>GTP</name>
        <dbReference type="ChEBI" id="CHEBI:37565"/>
    </ligand>
</feature>
<dbReference type="Gene3D" id="3.40.50.300">
    <property type="entry name" value="P-loop containing nucleotide triphosphate hydrolases"/>
    <property type="match status" value="2"/>
</dbReference>
<evidence type="ECO:0000256" key="5">
    <source>
        <dbReference type="PIRSR" id="PIRSR601019-1"/>
    </source>
</evidence>
<dbReference type="GO" id="GO:0005834">
    <property type="term" value="C:heterotrimeric G-protein complex"/>
    <property type="evidence" value="ECO:0007669"/>
    <property type="project" value="TreeGrafter"/>
</dbReference>
<dbReference type="GO" id="GO:0046872">
    <property type="term" value="F:metal ion binding"/>
    <property type="evidence" value="ECO:0007669"/>
    <property type="project" value="UniProtKB-KW"/>
</dbReference>
<evidence type="ECO:0000256" key="4">
    <source>
        <dbReference type="ARBA" id="ARBA00023224"/>
    </source>
</evidence>
<keyword evidence="4" id="KW-0807">Transducer</keyword>
<accession>A0A8H6TPT0</accession>
<dbReference type="GO" id="GO:0005525">
    <property type="term" value="F:GTP binding"/>
    <property type="evidence" value="ECO:0007669"/>
    <property type="project" value="UniProtKB-KW"/>
</dbReference>
<dbReference type="InterPro" id="IPR011025">
    <property type="entry name" value="GproteinA_insert"/>
</dbReference>
<reference evidence="8" key="1">
    <citation type="submission" date="2020-05" db="EMBL/GenBank/DDBJ databases">
        <title>Mycena genomes resolve the evolution of fungal bioluminescence.</title>
        <authorList>
            <person name="Tsai I.J."/>
        </authorList>
    </citation>
    <scope>NUCLEOTIDE SEQUENCE</scope>
    <source>
        <strain evidence="8">110903Hualien_Pintung</strain>
    </source>
</reference>
<feature type="binding site" evidence="6">
    <location>
        <position position="430"/>
    </location>
    <ligand>
        <name>Mg(2+)</name>
        <dbReference type="ChEBI" id="CHEBI:18420"/>
    </ligand>
</feature>
<evidence type="ECO:0000313" key="9">
    <source>
        <dbReference type="Proteomes" id="UP000613580"/>
    </source>
</evidence>
<dbReference type="Pfam" id="PF00503">
    <property type="entry name" value="G-alpha"/>
    <property type="match status" value="1"/>
</dbReference>
<evidence type="ECO:0000256" key="1">
    <source>
        <dbReference type="ARBA" id="ARBA00022723"/>
    </source>
</evidence>
<feature type="region of interest" description="Disordered" evidence="7">
    <location>
        <begin position="247"/>
        <end position="272"/>
    </location>
</feature>
<dbReference type="PANTHER" id="PTHR10218">
    <property type="entry name" value="GTP-BINDING PROTEIN ALPHA SUBUNIT"/>
    <property type="match status" value="1"/>
</dbReference>
<proteinExistence type="predicted"/>
<dbReference type="GO" id="GO:0005737">
    <property type="term" value="C:cytoplasm"/>
    <property type="evidence" value="ECO:0007669"/>
    <property type="project" value="TreeGrafter"/>
</dbReference>
<feature type="compositionally biased region" description="Basic and acidic residues" evidence="7">
    <location>
        <begin position="599"/>
        <end position="610"/>
    </location>
</feature>
<dbReference type="EMBL" id="JACAZE010000002">
    <property type="protein sequence ID" value="KAF7320577.1"/>
    <property type="molecule type" value="Genomic_DNA"/>
</dbReference>
<feature type="region of interest" description="Disordered" evidence="7">
    <location>
        <begin position="581"/>
        <end position="611"/>
    </location>
</feature>
<dbReference type="InterPro" id="IPR027417">
    <property type="entry name" value="P-loop_NTPase"/>
</dbReference>
<evidence type="ECO:0000313" key="8">
    <source>
        <dbReference type="EMBL" id="KAF7320577.1"/>
    </source>
</evidence>
<evidence type="ECO:0000256" key="3">
    <source>
        <dbReference type="ARBA" id="ARBA00023134"/>
    </source>
</evidence>
<dbReference type="GO" id="GO:0007186">
    <property type="term" value="P:G protein-coupled receptor signaling pathway"/>
    <property type="evidence" value="ECO:0007669"/>
    <property type="project" value="InterPro"/>
</dbReference>